<organism evidence="1 2">
    <name type="scientific">Corallococcus macrosporus DSM 14697</name>
    <dbReference type="NCBI Taxonomy" id="1189310"/>
    <lineage>
        <taxon>Bacteria</taxon>
        <taxon>Pseudomonadati</taxon>
        <taxon>Myxococcota</taxon>
        <taxon>Myxococcia</taxon>
        <taxon>Myxococcales</taxon>
        <taxon>Cystobacterineae</taxon>
        <taxon>Myxococcaceae</taxon>
        <taxon>Corallococcus</taxon>
    </lineage>
</organism>
<evidence type="ECO:0000313" key="1">
    <source>
        <dbReference type="EMBL" id="ATB47931.1"/>
    </source>
</evidence>
<sequence length="479" mass="52484">MRVPEPIPGGQFSPEVKALHGALSPAAAAFLEYAERVPEVFSRHKFQAHEASPLIPYELHAWPTFVEGAVARQMREVAPALCRLIKRAPRRLLGDAGRAAEFYGIPRARADAAFAALARTDDARGAIGRGDFIHDGATFKCVEFNLTAGVGGWETAIHVQQVLAQPAIQRFAVEQRLRVRQPRTLRDFFANIVDTVRRDLDWEGECNIAILFTPSILPAGPLAEQASRFFTGQLQEVLQPEGARGEVFMTTYGSVESGPGHRLTLRGKRLHAVVEYDARDRLAMAGAAYAEHAQAAFDARAVSLFNGPAQDVLDDKRNLTLLWEHVTSAALSEAEQEVVRRNVPWSFRVQRAHVERDGTRYSIPELLASRRESWVLKPGRDYGGESVLLGASTPAAEWDTAVRKALDAGGWVAQERVQPTSFHTLGPEGTVVPHSLVWGLFVLGETYGGHFLRQGPMQRGAGVVNVAQGAMVGALIELE</sequence>
<name>A0A250JX58_9BACT</name>
<reference evidence="1 2" key="1">
    <citation type="submission" date="2017-06" db="EMBL/GenBank/DDBJ databases">
        <title>Sequencing and comparative analysis of myxobacterial genomes.</title>
        <authorList>
            <person name="Rupp O."/>
            <person name="Goesmann A."/>
            <person name="Sogaard-Andersen L."/>
        </authorList>
    </citation>
    <scope>NUCLEOTIDE SEQUENCE [LARGE SCALE GENOMIC DNA]</scope>
    <source>
        <strain evidence="1 2">DSM 14697</strain>
    </source>
</reference>
<dbReference type="Proteomes" id="UP000217343">
    <property type="component" value="Chromosome"/>
</dbReference>
<dbReference type="OrthoDB" id="5486793at2"/>
<gene>
    <name evidence="1" type="ORF">MYMAC_003554</name>
</gene>
<protein>
    <recommendedName>
        <fullName evidence="3">Glutathionylspermidine synthase pre-ATP-grasp-like domain-containing protein</fullName>
    </recommendedName>
</protein>
<dbReference type="AlphaFoldDB" id="A0A250JX58"/>
<proteinExistence type="predicted"/>
<dbReference type="EMBL" id="CP022203">
    <property type="protein sequence ID" value="ATB47931.1"/>
    <property type="molecule type" value="Genomic_DNA"/>
</dbReference>
<dbReference type="RefSeq" id="WP_095958952.1">
    <property type="nucleotide sequence ID" value="NZ_CP022203.1"/>
</dbReference>
<accession>A0A250JX58</accession>
<dbReference type="SUPFAM" id="SSF56059">
    <property type="entry name" value="Glutathione synthetase ATP-binding domain-like"/>
    <property type="match status" value="1"/>
</dbReference>
<dbReference type="KEGG" id="mmas:MYMAC_003554"/>
<keyword evidence="2" id="KW-1185">Reference proteome</keyword>
<evidence type="ECO:0008006" key="3">
    <source>
        <dbReference type="Google" id="ProtNLM"/>
    </source>
</evidence>
<evidence type="ECO:0000313" key="2">
    <source>
        <dbReference type="Proteomes" id="UP000217343"/>
    </source>
</evidence>